<dbReference type="NCBIfam" id="NF006395">
    <property type="entry name" value="PRK08644.1"/>
    <property type="match status" value="1"/>
</dbReference>
<reference evidence="2 3" key="1">
    <citation type="submission" date="2019-03" db="EMBL/GenBank/DDBJ databases">
        <title>Genomic Encyclopedia of Type Strains, Phase IV (KMG-IV): sequencing the most valuable type-strain genomes for metagenomic binning, comparative biology and taxonomic classification.</title>
        <authorList>
            <person name="Goeker M."/>
        </authorList>
    </citation>
    <scope>NUCLEOTIDE SEQUENCE [LARGE SCALE GENOMIC DNA]</scope>
    <source>
        <strain evidence="2 3">DSM 24629</strain>
    </source>
</reference>
<gene>
    <name evidence="2" type="ORF">EDC18_103355</name>
</gene>
<dbReference type="InterPro" id="IPR000594">
    <property type="entry name" value="ThiF_NAD_FAD-bd"/>
</dbReference>
<evidence type="ECO:0000313" key="3">
    <source>
        <dbReference type="Proteomes" id="UP000294902"/>
    </source>
</evidence>
<dbReference type="PANTHER" id="PTHR43267:SF3">
    <property type="entry name" value="THIF PROTEIN"/>
    <property type="match status" value="1"/>
</dbReference>
<keyword evidence="2" id="KW-0548">Nucleotidyltransferase</keyword>
<comment type="caution">
    <text evidence="2">The sequence shown here is derived from an EMBL/GenBank/DDBJ whole genome shotgun (WGS) entry which is preliminary data.</text>
</comment>
<dbReference type="Pfam" id="PF00899">
    <property type="entry name" value="ThiF"/>
    <property type="match status" value="1"/>
</dbReference>
<dbReference type="GO" id="GO:0008641">
    <property type="term" value="F:ubiquitin-like modifier activating enzyme activity"/>
    <property type="evidence" value="ECO:0007669"/>
    <property type="project" value="InterPro"/>
</dbReference>
<dbReference type="AlphaFoldDB" id="A0A4R3MS67"/>
<dbReference type="InterPro" id="IPR035985">
    <property type="entry name" value="Ubiquitin-activating_enz"/>
</dbReference>
<dbReference type="Gene3D" id="3.40.50.720">
    <property type="entry name" value="NAD(P)-binding Rossmann-like Domain"/>
    <property type="match status" value="1"/>
</dbReference>
<dbReference type="PANTHER" id="PTHR43267">
    <property type="entry name" value="TRNA THREONYLCARBAMOYLADENOSINE DEHYDRATASE"/>
    <property type="match status" value="1"/>
</dbReference>
<dbReference type="OrthoDB" id="9804286at2"/>
<keyword evidence="3" id="KW-1185">Reference proteome</keyword>
<evidence type="ECO:0000313" key="2">
    <source>
        <dbReference type="EMBL" id="TCT15647.1"/>
    </source>
</evidence>
<feature type="domain" description="THIF-type NAD/FAD binding fold" evidence="1">
    <location>
        <begin position="12"/>
        <end position="151"/>
    </location>
</feature>
<dbReference type="Proteomes" id="UP000294902">
    <property type="component" value="Unassembled WGS sequence"/>
</dbReference>
<sequence length="202" mass="22441">MNGFEEKLCGYIGKDNLNKIQEVTIGIAGAGGLGSNCAFNLVRSGFNKLIIVDFDHIEASNLNRQFYFYDQLGKPKVEALEKNLKRINPDINITAIHTKLEKENIKDIFKTCDIVVEAFDKAEYKALIIQELIKEKEFIVAASGLAGWGNSDEIKTHYIRQNLVIIGDLKTEVGEDTPPISPKVNIAAAKQADAILEYVLGR</sequence>
<proteinExistence type="predicted"/>
<organism evidence="2 3">
    <name type="scientific">Natranaerovirga pectinivora</name>
    <dbReference type="NCBI Taxonomy" id="682400"/>
    <lineage>
        <taxon>Bacteria</taxon>
        <taxon>Bacillati</taxon>
        <taxon>Bacillota</taxon>
        <taxon>Clostridia</taxon>
        <taxon>Lachnospirales</taxon>
        <taxon>Natranaerovirgaceae</taxon>
        <taxon>Natranaerovirga</taxon>
    </lineage>
</organism>
<dbReference type="GO" id="GO:0016779">
    <property type="term" value="F:nucleotidyltransferase activity"/>
    <property type="evidence" value="ECO:0007669"/>
    <property type="project" value="UniProtKB-KW"/>
</dbReference>
<name>A0A4R3MS67_9FIRM</name>
<dbReference type="NCBIfam" id="TIGR02354">
    <property type="entry name" value="thiF_fam2"/>
    <property type="match status" value="1"/>
</dbReference>
<dbReference type="GO" id="GO:0061504">
    <property type="term" value="P:cyclic threonylcarbamoyladenosine biosynthetic process"/>
    <property type="evidence" value="ECO:0007669"/>
    <property type="project" value="TreeGrafter"/>
</dbReference>
<dbReference type="InterPro" id="IPR012729">
    <property type="entry name" value="ThiF_fam2"/>
</dbReference>
<keyword evidence="2" id="KW-0808">Transferase</keyword>
<protein>
    <submittedName>
        <fullName evidence="2">Sulfur carrier protein ThiS adenylyltransferase</fullName>
    </submittedName>
</protein>
<dbReference type="GO" id="GO:0061503">
    <property type="term" value="F:tRNA threonylcarbamoyladenosine dehydratase"/>
    <property type="evidence" value="ECO:0007669"/>
    <property type="project" value="TreeGrafter"/>
</dbReference>
<dbReference type="RefSeq" id="WP_132251509.1">
    <property type="nucleotide sequence ID" value="NZ_SMAL01000003.1"/>
</dbReference>
<dbReference type="SUPFAM" id="SSF69572">
    <property type="entry name" value="Activating enzymes of the ubiquitin-like proteins"/>
    <property type="match status" value="1"/>
</dbReference>
<dbReference type="InterPro" id="IPR045886">
    <property type="entry name" value="ThiF/MoeB/HesA"/>
</dbReference>
<accession>A0A4R3MS67</accession>
<evidence type="ECO:0000259" key="1">
    <source>
        <dbReference type="Pfam" id="PF00899"/>
    </source>
</evidence>
<dbReference type="EMBL" id="SMAL01000003">
    <property type="protein sequence ID" value="TCT15647.1"/>
    <property type="molecule type" value="Genomic_DNA"/>
</dbReference>